<dbReference type="GO" id="GO:0004497">
    <property type="term" value="F:monooxygenase activity"/>
    <property type="evidence" value="ECO:0007669"/>
    <property type="project" value="UniProtKB-KW"/>
</dbReference>
<dbReference type="InterPro" id="IPR023753">
    <property type="entry name" value="FAD/NAD-binding_dom"/>
</dbReference>
<dbReference type="Proteomes" id="UP000327013">
    <property type="component" value="Unassembled WGS sequence"/>
</dbReference>
<reference evidence="4 5" key="1">
    <citation type="submission" date="2019-06" db="EMBL/GenBank/DDBJ databases">
        <title>A chromosomal-level reference genome of Carpinus fangiana (Coryloideae, Betulaceae).</title>
        <authorList>
            <person name="Yang X."/>
            <person name="Wang Z."/>
            <person name="Zhang L."/>
            <person name="Hao G."/>
            <person name="Liu J."/>
            <person name="Yang Y."/>
        </authorList>
    </citation>
    <scope>NUCLEOTIDE SEQUENCE [LARGE SCALE GENOMIC DNA]</scope>
    <source>
        <strain evidence="4">Cfa_2016G</strain>
        <tissue evidence="4">Leaf</tissue>
    </source>
</reference>
<dbReference type="Gene3D" id="3.50.50.60">
    <property type="entry name" value="FAD/NAD(P)-binding domain"/>
    <property type="match status" value="1"/>
</dbReference>
<gene>
    <name evidence="4" type="ORF">FH972_023012</name>
</gene>
<feature type="domain" description="FAD/NAD(P)-binding" evidence="3">
    <location>
        <begin position="2"/>
        <end position="90"/>
    </location>
</feature>
<evidence type="ECO:0000259" key="3">
    <source>
        <dbReference type="Pfam" id="PF07992"/>
    </source>
</evidence>
<dbReference type="SUPFAM" id="SSF51905">
    <property type="entry name" value="FAD/NAD(P)-binding domain"/>
    <property type="match status" value="1"/>
</dbReference>
<accession>A0A5N6KTY1</accession>
<dbReference type="InterPro" id="IPR036188">
    <property type="entry name" value="FAD/NAD-bd_sf"/>
</dbReference>
<dbReference type="PRINTS" id="PR00420">
    <property type="entry name" value="RNGMNOXGNASE"/>
</dbReference>
<name>A0A5N6KTY1_9ROSI</name>
<evidence type="ECO:0000256" key="1">
    <source>
        <dbReference type="ARBA" id="ARBA00023002"/>
    </source>
</evidence>
<dbReference type="InterPro" id="IPR050493">
    <property type="entry name" value="FAD-dep_Monooxygenase_BioMet"/>
</dbReference>
<dbReference type="Pfam" id="PF07992">
    <property type="entry name" value="Pyr_redox_2"/>
    <property type="match status" value="1"/>
</dbReference>
<keyword evidence="5" id="KW-1185">Reference proteome</keyword>
<comment type="caution">
    <text evidence="4">The sequence shown here is derived from an EMBL/GenBank/DDBJ whole genome shotgun (WGS) entry which is preliminary data.</text>
</comment>
<dbReference type="EMBL" id="VIBQ01000013">
    <property type="protein sequence ID" value="KAB8345960.1"/>
    <property type="molecule type" value="Genomic_DNA"/>
</dbReference>
<proteinExistence type="predicted"/>
<sequence>MEILIVGAGIGGLTAATTLRRAGHKVTVCTAPLDFRYVPFLTWSVVRAIRAKSGNWRSYILTTQHQWFAEKFGFPARAVRQQLHRGLKTLATDPLGPGPAAEVQVARRVVSVSPVNGTVEFEDGSSLKGDVIIGADGLFSITRSAILEGQQVDSTPFSTGKNCYRFLIERKALLENAATKTLFERLSTLMVWLAEDTRLVCYPCDENATVNFVAIHPAEKSDTNGHSWHERGRKDTLLSIYEEFPLEIKVALSLVDAETIRLYPLMDLEQLPTWTSGRLALLGDAAHPFLPREWI</sequence>
<organism evidence="4 5">
    <name type="scientific">Carpinus fangiana</name>
    <dbReference type="NCBI Taxonomy" id="176857"/>
    <lineage>
        <taxon>Eukaryota</taxon>
        <taxon>Viridiplantae</taxon>
        <taxon>Streptophyta</taxon>
        <taxon>Embryophyta</taxon>
        <taxon>Tracheophyta</taxon>
        <taxon>Spermatophyta</taxon>
        <taxon>Magnoliopsida</taxon>
        <taxon>eudicotyledons</taxon>
        <taxon>Gunneridae</taxon>
        <taxon>Pentapetalae</taxon>
        <taxon>rosids</taxon>
        <taxon>fabids</taxon>
        <taxon>Fagales</taxon>
        <taxon>Betulaceae</taxon>
        <taxon>Carpinus</taxon>
    </lineage>
</organism>
<dbReference type="PANTHER" id="PTHR13789">
    <property type="entry name" value="MONOOXYGENASE"/>
    <property type="match status" value="1"/>
</dbReference>
<dbReference type="AlphaFoldDB" id="A0A5N6KTY1"/>
<protein>
    <recommendedName>
        <fullName evidence="3">FAD/NAD(P)-binding domain-containing protein</fullName>
    </recommendedName>
</protein>
<evidence type="ECO:0000256" key="2">
    <source>
        <dbReference type="ARBA" id="ARBA00023033"/>
    </source>
</evidence>
<keyword evidence="2" id="KW-0503">Monooxygenase</keyword>
<evidence type="ECO:0000313" key="4">
    <source>
        <dbReference type="EMBL" id="KAB8345960.1"/>
    </source>
</evidence>
<keyword evidence="1" id="KW-0560">Oxidoreductase</keyword>
<evidence type="ECO:0000313" key="5">
    <source>
        <dbReference type="Proteomes" id="UP000327013"/>
    </source>
</evidence>
<dbReference type="PANTHER" id="PTHR13789:SF261">
    <property type="entry name" value="HYDROXYLASE, PUTATIVE (AFU_ORTHOLOGUE AFUA_7G00590)-RELATED"/>
    <property type="match status" value="1"/>
</dbReference>
<dbReference type="OrthoDB" id="2017387at2759"/>
<dbReference type="SUPFAM" id="SSF54373">
    <property type="entry name" value="FAD-linked reductases, C-terminal domain"/>
    <property type="match status" value="1"/>
</dbReference>